<evidence type="ECO:0000313" key="2">
    <source>
        <dbReference type="Proteomes" id="UP000216308"/>
    </source>
</evidence>
<protein>
    <submittedName>
        <fullName evidence="1">Hydrolase</fullName>
    </submittedName>
</protein>
<dbReference type="OrthoDB" id="337606at2157"/>
<dbReference type="Proteomes" id="UP000216308">
    <property type="component" value="Unassembled WGS sequence"/>
</dbReference>
<dbReference type="Pfam" id="PF13483">
    <property type="entry name" value="Lactamase_B_3"/>
    <property type="match status" value="1"/>
</dbReference>
<comment type="caution">
    <text evidence="1">The sequence shown here is derived from an EMBL/GenBank/DDBJ whole genome shotgun (WGS) entry which is preliminary data.</text>
</comment>
<reference evidence="1 2" key="1">
    <citation type="journal article" date="2014" name="Front. Microbiol.">
        <title>Population and genomic analysis of the genus Halorubrum.</title>
        <authorList>
            <person name="Fullmer M.S."/>
            <person name="Soucy S.M."/>
            <person name="Swithers K.S."/>
            <person name="Makkay A.M."/>
            <person name="Wheeler R."/>
            <person name="Ventosa A."/>
            <person name="Gogarten J.P."/>
            <person name="Papke R.T."/>
        </authorList>
    </citation>
    <scope>NUCLEOTIDE SEQUENCE [LARGE SCALE GENOMIC DNA]</scope>
    <source>
        <strain evidence="1 2">Cb34</strain>
    </source>
</reference>
<dbReference type="Gene3D" id="3.60.15.10">
    <property type="entry name" value="Ribonuclease Z/Hydroxyacylglutathione hydrolase-like"/>
    <property type="match status" value="1"/>
</dbReference>
<dbReference type="InterPro" id="IPR036866">
    <property type="entry name" value="RibonucZ/Hydroxyglut_hydro"/>
</dbReference>
<dbReference type="PANTHER" id="PTHR43546">
    <property type="entry name" value="UPF0173 METAL-DEPENDENT HYDROLASE MJ1163-RELATED"/>
    <property type="match status" value="1"/>
</dbReference>
<proteinExistence type="predicted"/>
<name>A0A256IJF4_9EURY</name>
<evidence type="ECO:0000313" key="1">
    <source>
        <dbReference type="EMBL" id="OYR56426.1"/>
    </source>
</evidence>
<organism evidence="1 2">
    <name type="scientific">Halorubrum halodurans</name>
    <dbReference type="NCBI Taxonomy" id="1383851"/>
    <lineage>
        <taxon>Archaea</taxon>
        <taxon>Methanobacteriati</taxon>
        <taxon>Methanobacteriota</taxon>
        <taxon>Stenosarchaea group</taxon>
        <taxon>Halobacteria</taxon>
        <taxon>Halobacteriales</taxon>
        <taxon>Haloferacaceae</taxon>
        <taxon>Halorubrum</taxon>
    </lineage>
</organism>
<dbReference type="AlphaFoldDB" id="A0A256IJF4"/>
<keyword evidence="1" id="KW-0378">Hydrolase</keyword>
<dbReference type="RefSeq" id="WP_094532193.1">
    <property type="nucleotide sequence ID" value="NZ_NHPJ01000089.1"/>
</dbReference>
<accession>A0A256IJF4</accession>
<keyword evidence="2" id="KW-1185">Reference proteome</keyword>
<dbReference type="EMBL" id="NHPJ01000089">
    <property type="protein sequence ID" value="OYR56426.1"/>
    <property type="molecule type" value="Genomic_DNA"/>
</dbReference>
<dbReference type="PANTHER" id="PTHR43546:SF8">
    <property type="entry name" value="METALLO-BETA-LACTAMASE DOMAIN-CONTAINING PROTEIN"/>
    <property type="match status" value="1"/>
</dbReference>
<dbReference type="SUPFAM" id="SSF56281">
    <property type="entry name" value="Metallo-hydrolase/oxidoreductase"/>
    <property type="match status" value="1"/>
</dbReference>
<sequence length="243" mass="25896">MTVRYDDLAVEWLGYATARVSAGGPVVYTDPGRYGVLDDYWARDGDVVLVTHDHHYDPAGIRSVADADATLVIYEGVEPDRIGRDVEPIAELEADYDVVRVDDEARVDVEADDGTVPVWTVAAHNEPDGPCANDDGTVPHPEGFGCGFLFSVGDRTVLWPGDGDALDGLAELDVGVLLANIGGGGIVSDRHAAADLAERMAPDLVVPIHYDAFDDLEADAEAFAADVAARSIPVALDERAVRQ</sequence>
<gene>
    <name evidence="1" type="ORF">DJ70_09140</name>
</gene>
<dbReference type="InterPro" id="IPR050114">
    <property type="entry name" value="UPF0173_UPF0282_UlaG_hydrolase"/>
</dbReference>
<dbReference type="GO" id="GO:0016787">
    <property type="term" value="F:hydrolase activity"/>
    <property type="evidence" value="ECO:0007669"/>
    <property type="project" value="UniProtKB-KW"/>
</dbReference>